<reference evidence="2" key="1">
    <citation type="submission" date="2023-06" db="EMBL/GenBank/DDBJ databases">
        <title>Genomic of Parafulvivirga corallium.</title>
        <authorList>
            <person name="Wang G."/>
        </authorList>
    </citation>
    <scope>NUCLEOTIDE SEQUENCE</scope>
    <source>
        <strain evidence="2">BMA10</strain>
    </source>
</reference>
<proteinExistence type="predicted"/>
<feature type="region of interest" description="Disordered" evidence="1">
    <location>
        <begin position="63"/>
        <end position="85"/>
    </location>
</feature>
<evidence type="ECO:0000313" key="2">
    <source>
        <dbReference type="EMBL" id="MDN5201182.1"/>
    </source>
</evidence>
<evidence type="ECO:0000256" key="1">
    <source>
        <dbReference type="SAM" id="MobiDB-lite"/>
    </source>
</evidence>
<evidence type="ECO:0000313" key="3">
    <source>
        <dbReference type="Proteomes" id="UP001172082"/>
    </source>
</evidence>
<dbReference type="Proteomes" id="UP001172082">
    <property type="component" value="Unassembled WGS sequence"/>
</dbReference>
<keyword evidence="3" id="KW-1185">Reference proteome</keyword>
<comment type="caution">
    <text evidence="2">The sequence shown here is derived from an EMBL/GenBank/DDBJ whole genome shotgun (WGS) entry which is preliminary data.</text>
</comment>
<protein>
    <submittedName>
        <fullName evidence="2">Uncharacterized protein</fullName>
    </submittedName>
</protein>
<organism evidence="2 3">
    <name type="scientific">Splendidivirga corallicola</name>
    <dbReference type="NCBI Taxonomy" id="3051826"/>
    <lineage>
        <taxon>Bacteria</taxon>
        <taxon>Pseudomonadati</taxon>
        <taxon>Bacteroidota</taxon>
        <taxon>Cytophagia</taxon>
        <taxon>Cytophagales</taxon>
        <taxon>Splendidivirgaceae</taxon>
        <taxon>Splendidivirga</taxon>
    </lineage>
</organism>
<sequence>MAKIEDLKKIEFDKIPDTYNNLTMGVKQLIEDYDNESDKALFEKEAQENIDAYFDMVKSVAPDAIPSPGSTKAKKDKKSSNKDTKIQGKNRNILLDYHNALLDIAGNYQGEESNDLEGFFENVLGALNDIIEDSKDNEIPSLVQKAVKPFYAHAEMLEDNQKIRLGTVDETDVKYRNKAVKVVDKLLEDLKIGSHQTKSSKKTPAKEVSKSKDDKDELARIEKEKTDKNEKSRRVLKKMEEYEQNIAACRAVIREHYKKKRESEPEKPKPTRRTLLKKKVLSIIKLTPEAISSDPGIIAENRKIVKATIKAFMKNWGMTNTQQVESAIDKEFDQIEDKIEEKEQRDNAHRWSRDLPDTDKIIAYEKKHNKHLLKEAAHQIVDNITEAIKLYKADKEKAFGYLQSNFDNHQLEEYLPRYILEEMKEKPESKAR</sequence>
<name>A0ABT8KMC0_9BACT</name>
<dbReference type="EMBL" id="JAUJEA010000002">
    <property type="protein sequence ID" value="MDN5201182.1"/>
    <property type="molecule type" value="Genomic_DNA"/>
</dbReference>
<dbReference type="RefSeq" id="WP_346751208.1">
    <property type="nucleotide sequence ID" value="NZ_JAUJEA010000002.1"/>
</dbReference>
<gene>
    <name evidence="2" type="ORF">QQ008_07410</name>
</gene>
<feature type="compositionally biased region" description="Basic and acidic residues" evidence="1">
    <location>
        <begin position="204"/>
        <end position="232"/>
    </location>
</feature>
<accession>A0ABT8KMC0</accession>
<feature type="region of interest" description="Disordered" evidence="1">
    <location>
        <begin position="195"/>
        <end position="232"/>
    </location>
</feature>